<evidence type="ECO:0000313" key="2">
    <source>
        <dbReference type="Proteomes" id="UP000218288"/>
    </source>
</evidence>
<gene>
    <name evidence="1" type="ORF">MPPM_1192</name>
</gene>
<protein>
    <submittedName>
        <fullName evidence="1">Uncharacterized protein</fullName>
    </submittedName>
</protein>
<evidence type="ECO:0000313" key="1">
    <source>
        <dbReference type="EMBL" id="BAU89797.1"/>
    </source>
</evidence>
<sequence>MFTSDVLDDWSHVGFTFEHDGELQPGPWTIVVEPGTRELTRKDFTLTAPTAPAPECSGR</sequence>
<name>A0A160PAM0_9HYPH</name>
<accession>A0A160PAM0</accession>
<dbReference type="Proteomes" id="UP000218288">
    <property type="component" value="Chromosome"/>
</dbReference>
<organism evidence="1 2">
    <name type="scientific">Methylorubrum populi</name>
    <dbReference type="NCBI Taxonomy" id="223967"/>
    <lineage>
        <taxon>Bacteria</taxon>
        <taxon>Pseudomonadati</taxon>
        <taxon>Pseudomonadota</taxon>
        <taxon>Alphaproteobacteria</taxon>
        <taxon>Hyphomicrobiales</taxon>
        <taxon>Methylobacteriaceae</taxon>
        <taxon>Methylorubrum</taxon>
    </lineage>
</organism>
<dbReference type="Gene3D" id="2.60.40.2390">
    <property type="match status" value="1"/>
</dbReference>
<proteinExistence type="predicted"/>
<reference evidence="1 2" key="1">
    <citation type="journal article" date="2016" name="Genome Announc.">
        <title>Complete Genome Sequence of Methylobacterium populi P-1M, Isolated from Pink-Pigmented Household Biofilm.</title>
        <authorList>
            <person name="Morohoshi T."/>
            <person name="Ikeda T."/>
        </authorList>
    </citation>
    <scope>NUCLEOTIDE SEQUENCE [LARGE SCALE GENOMIC DNA]</scope>
    <source>
        <strain evidence="1 2">P-1M</strain>
    </source>
</reference>
<dbReference type="EMBL" id="AP014809">
    <property type="protein sequence ID" value="BAU89797.1"/>
    <property type="molecule type" value="Genomic_DNA"/>
</dbReference>
<dbReference type="AlphaFoldDB" id="A0A160PAM0"/>